<feature type="region of interest" description="Disordered" evidence="1">
    <location>
        <begin position="215"/>
        <end position="277"/>
    </location>
</feature>
<dbReference type="AlphaFoldDB" id="M3JBM6"/>
<evidence type="ECO:0000313" key="2">
    <source>
        <dbReference type="EMBL" id="EMG49533.1"/>
    </source>
</evidence>
<protein>
    <submittedName>
        <fullName evidence="2">Uncharacterized protein</fullName>
    </submittedName>
</protein>
<feature type="compositionally biased region" description="Low complexity" evidence="1">
    <location>
        <begin position="32"/>
        <end position="48"/>
    </location>
</feature>
<feature type="compositionally biased region" description="Acidic residues" evidence="1">
    <location>
        <begin position="249"/>
        <end position="265"/>
    </location>
</feature>
<accession>M3JBM6</accession>
<reference evidence="2 3" key="1">
    <citation type="submission" date="2013-02" db="EMBL/GenBank/DDBJ databases">
        <title>Genome sequence of Candida maltosa Xu316, a potential industrial strain for xylitol and ethanol production.</title>
        <authorList>
            <person name="Yu J."/>
            <person name="Wang Q."/>
            <person name="Geng X."/>
            <person name="Bao W."/>
            <person name="He P."/>
            <person name="Cai J."/>
        </authorList>
    </citation>
    <scope>NUCLEOTIDE SEQUENCE [LARGE SCALE GENOMIC DNA]</scope>
    <source>
        <strain evidence="3">Xu316</strain>
    </source>
</reference>
<name>M3JBM6_CANMX</name>
<feature type="compositionally biased region" description="Polar residues" evidence="1">
    <location>
        <begin position="233"/>
        <end position="245"/>
    </location>
</feature>
<dbReference type="HOGENOM" id="CLU_924374_0_0_1"/>
<dbReference type="OrthoDB" id="4026805at2759"/>
<feature type="compositionally biased region" description="Low complexity" evidence="1">
    <location>
        <begin position="57"/>
        <end position="71"/>
    </location>
</feature>
<feature type="compositionally biased region" description="Low complexity" evidence="1">
    <location>
        <begin position="95"/>
        <end position="123"/>
    </location>
</feature>
<dbReference type="Proteomes" id="UP000011777">
    <property type="component" value="Unassembled WGS sequence"/>
</dbReference>
<evidence type="ECO:0000313" key="3">
    <source>
        <dbReference type="Proteomes" id="UP000011777"/>
    </source>
</evidence>
<sequence>MEMFVSFKYNVDKFRKATDSKPGPTIRITRRSSLNNNQSNHTTTNQEQHMTDHNLRSGSTSNASSVSSTPSKIVTIQYNNSLFSPNLRNRRTTRKLSSSSSSSTSTKQLSIGSTTTTIDSSPIKKPKREEEEEEKRDITKSLNVRLSSIIENMNNYHENYIVSSIQSSKSKDVIQHNQRVDQEWYTGVYQLADSLNFIKEAYRAAQLLKKRKLSTTTTQEDEDIGDGVKNGVLLSSPTKEANDSVSGIYDDDGLDEEDNDEDLEENSGARRRSSSVEVLATAKSEFIPLGKRTRRKVQFKD</sequence>
<dbReference type="EMBL" id="AOGT01000618">
    <property type="protein sequence ID" value="EMG49533.1"/>
    <property type="molecule type" value="Genomic_DNA"/>
</dbReference>
<keyword evidence="3" id="KW-1185">Reference proteome</keyword>
<feature type="region of interest" description="Disordered" evidence="1">
    <location>
        <begin position="85"/>
        <end position="137"/>
    </location>
</feature>
<proteinExistence type="predicted"/>
<evidence type="ECO:0000256" key="1">
    <source>
        <dbReference type="SAM" id="MobiDB-lite"/>
    </source>
</evidence>
<comment type="caution">
    <text evidence="2">The sequence shown here is derived from an EMBL/GenBank/DDBJ whole genome shotgun (WGS) entry which is preliminary data.</text>
</comment>
<dbReference type="eggNOG" id="ENOG502QZYD">
    <property type="taxonomic scope" value="Eukaryota"/>
</dbReference>
<gene>
    <name evidence="2" type="ORF">G210_5673</name>
</gene>
<feature type="region of interest" description="Disordered" evidence="1">
    <location>
        <begin position="16"/>
        <end position="71"/>
    </location>
</feature>
<organism evidence="2 3">
    <name type="scientific">Candida maltosa (strain Xu316)</name>
    <name type="common">Yeast</name>
    <dbReference type="NCBI Taxonomy" id="1245528"/>
    <lineage>
        <taxon>Eukaryota</taxon>
        <taxon>Fungi</taxon>
        <taxon>Dikarya</taxon>
        <taxon>Ascomycota</taxon>
        <taxon>Saccharomycotina</taxon>
        <taxon>Pichiomycetes</taxon>
        <taxon>Debaryomycetaceae</taxon>
        <taxon>Candida/Lodderomyces clade</taxon>
        <taxon>Candida</taxon>
    </lineage>
</organism>